<feature type="compositionally biased region" description="Basic residues" evidence="7">
    <location>
        <begin position="236"/>
        <end position="249"/>
    </location>
</feature>
<dbReference type="GO" id="GO:0008173">
    <property type="term" value="F:RNA methyltransferase activity"/>
    <property type="evidence" value="ECO:0007669"/>
    <property type="project" value="UniProtKB-UniRule"/>
</dbReference>
<feature type="compositionally biased region" description="Basic and acidic residues" evidence="7">
    <location>
        <begin position="410"/>
        <end position="425"/>
    </location>
</feature>
<dbReference type="PANTHER" id="PTHR12315:SF0">
    <property type="entry name" value="7SK SNRNA METHYLPHOSPHATE CAPPING ENZYME"/>
    <property type="match status" value="1"/>
</dbReference>
<dbReference type="PANTHER" id="PTHR12315">
    <property type="entry name" value="BICOID-INTERACTING PROTEIN RELATED"/>
    <property type="match status" value="1"/>
</dbReference>
<feature type="compositionally biased region" description="Polar residues" evidence="7">
    <location>
        <begin position="563"/>
        <end position="580"/>
    </location>
</feature>
<evidence type="ECO:0000256" key="2">
    <source>
        <dbReference type="ARBA" id="ARBA00022603"/>
    </source>
</evidence>
<comment type="similarity">
    <text evidence="1 6">Belongs to the methyltransferase superfamily.</text>
</comment>
<gene>
    <name evidence="9" type="primary">107361848</name>
</gene>
<feature type="region of interest" description="Disordered" evidence="7">
    <location>
        <begin position="383"/>
        <end position="473"/>
    </location>
</feature>
<feature type="compositionally biased region" description="Low complexity" evidence="7">
    <location>
        <begin position="586"/>
        <end position="598"/>
    </location>
</feature>
<name>T1K935_TETUR</name>
<dbReference type="Gene3D" id="3.40.50.150">
    <property type="entry name" value="Vaccinia Virus protein VP39"/>
    <property type="match status" value="2"/>
</dbReference>
<dbReference type="InterPro" id="IPR024160">
    <property type="entry name" value="BIN3_SAM-bd_dom"/>
</dbReference>
<dbReference type="InterPro" id="IPR041698">
    <property type="entry name" value="Methyltransf_25"/>
</dbReference>
<feature type="region of interest" description="Disordered" evidence="7">
    <location>
        <begin position="118"/>
        <end position="254"/>
    </location>
</feature>
<dbReference type="OMA" id="PVSMAIC"/>
<keyword evidence="10" id="KW-1185">Reference proteome</keyword>
<dbReference type="GO" id="GO:0008171">
    <property type="term" value="F:O-methyltransferase activity"/>
    <property type="evidence" value="ECO:0007669"/>
    <property type="project" value="UniProtKB-UniRule"/>
</dbReference>
<dbReference type="CDD" id="cd02440">
    <property type="entry name" value="AdoMet_MTases"/>
    <property type="match status" value="2"/>
</dbReference>
<evidence type="ECO:0000259" key="8">
    <source>
        <dbReference type="PROSITE" id="PS51515"/>
    </source>
</evidence>
<feature type="compositionally biased region" description="Low complexity" evidence="7">
    <location>
        <begin position="487"/>
        <end position="504"/>
    </location>
</feature>
<dbReference type="EnsemblMetazoa" id="tetur07g03540.1">
    <property type="protein sequence ID" value="tetur07g03540.1"/>
    <property type="gene ID" value="tetur07g03540"/>
</dbReference>
<dbReference type="PROSITE" id="PS51515">
    <property type="entry name" value="BIN3_SAM"/>
    <property type="match status" value="1"/>
</dbReference>
<feature type="compositionally biased region" description="Polar residues" evidence="7">
    <location>
        <begin position="512"/>
        <end position="550"/>
    </location>
</feature>
<dbReference type="Proteomes" id="UP000015104">
    <property type="component" value="Unassembled WGS sequence"/>
</dbReference>
<dbReference type="GO" id="GO:0040031">
    <property type="term" value="P:snRNA modification"/>
    <property type="evidence" value="ECO:0007669"/>
    <property type="project" value="TreeGrafter"/>
</dbReference>
<keyword evidence="4 5" id="KW-0949">S-adenosyl-L-methionine</keyword>
<dbReference type="OrthoDB" id="10017101at2759"/>
<feature type="region of interest" description="Disordered" evidence="7">
    <location>
        <begin position="487"/>
        <end position="598"/>
    </location>
</feature>
<feature type="compositionally biased region" description="Polar residues" evidence="7">
    <location>
        <begin position="154"/>
        <end position="175"/>
    </location>
</feature>
<dbReference type="HOGENOM" id="CLU_371473_0_0_1"/>
<evidence type="ECO:0000313" key="9">
    <source>
        <dbReference type="EnsemblMetazoa" id="tetur07g03540.1"/>
    </source>
</evidence>
<dbReference type="GO" id="GO:0032259">
    <property type="term" value="P:methylation"/>
    <property type="evidence" value="ECO:0007669"/>
    <property type="project" value="UniProtKB-KW"/>
</dbReference>
<evidence type="ECO:0000256" key="6">
    <source>
        <dbReference type="RuleBase" id="RU367087"/>
    </source>
</evidence>
<reference evidence="9" key="2">
    <citation type="submission" date="2015-06" db="UniProtKB">
        <authorList>
            <consortium name="EnsemblMetazoa"/>
        </authorList>
    </citation>
    <scope>IDENTIFICATION</scope>
</reference>
<evidence type="ECO:0000256" key="1">
    <source>
        <dbReference type="ARBA" id="ARBA00008361"/>
    </source>
</evidence>
<dbReference type="EMBL" id="CAEY01001888">
    <property type="status" value="NOT_ANNOTATED_CDS"/>
    <property type="molecule type" value="Genomic_DNA"/>
</dbReference>
<keyword evidence="2 6" id="KW-0489">Methyltransferase</keyword>
<dbReference type="InterPro" id="IPR010675">
    <property type="entry name" value="Bin3_C"/>
</dbReference>
<dbReference type="eggNOG" id="KOG2899">
    <property type="taxonomic scope" value="Eukaryota"/>
</dbReference>
<dbReference type="KEGG" id="tut:107361848"/>
<evidence type="ECO:0000313" key="10">
    <source>
        <dbReference type="Proteomes" id="UP000015104"/>
    </source>
</evidence>
<evidence type="ECO:0000256" key="7">
    <source>
        <dbReference type="SAM" id="MobiDB-lite"/>
    </source>
</evidence>
<sequence>MALANANVVVNCDEEVKPKRRYTLNSGGGRYNNNKRKRRNDIVLPTKFLLGGNIHDPLNLASFSGAIDQVTPESSPLPTPKHKKEVEVLIPVNLHDPLNLNSSDPEAISPIPVSKIIKSRKRKRKRTDSETTVDDEPGGIGDGAAYIDDKNKQDYSTNKESTNEPNEIGSVNGTENDQHDESVIPSKCPKTSSNKKEIDRGNKGTGSNRGSDRGADMFKKPTKEGEKNATRASNNHSHHHHSRPSHPRSGRNQSHAYHHYSYHRQRQQLQHQQMQHKFRPKDAKFQYGNYDRYYGYRNQNLTTDPRLRCFKEEWFEDQDILDIGCNVGHVTLTIARDFNPKQIVGIDIDENLIKAANRNIKHYVNINQNSSRKRLDTEVLNKNKRDITNPDASSSETIVGNNVELSQTNVEKDNDNYLNLDETKTDSPQQPGSTECLQSPKESLSAPINISTDVDSTTNAESIKENQPSTSESVLNIDEKPCLDVDVTPSKSSLSVTSTTVQESVDIKKESSSCTIDQPSPCLIQQNKTSLDNDNSQTKQSEENSATLNHPKSPPASPKSISNLPQQSNVNITSTQSQLDAASEEQTQSKISSDTSTTKKIPDFTKPLYFPKNVKFICHNFVLDSDDLLKEEKPEYDCILCLSVTKWIHLNFGDDGLKRAFKRMYAQLRPGGKLILEAQPWCSYKKKKFISECTLNNYWSIKFKPEHFNEYLLSKEVGFSTLELVDIPEHASKGFRRPIFLFRKLKDNT</sequence>
<feature type="domain" description="Bin3-type SAM" evidence="8">
    <location>
        <begin position="304"/>
        <end position="747"/>
    </location>
</feature>
<dbReference type="AlphaFoldDB" id="T1K935"/>
<feature type="compositionally biased region" description="Polar residues" evidence="7">
    <location>
        <begin position="426"/>
        <end position="473"/>
    </location>
</feature>
<keyword evidence="3 6" id="KW-0808">Transferase</keyword>
<dbReference type="GO" id="GO:0017069">
    <property type="term" value="F:snRNA binding"/>
    <property type="evidence" value="ECO:0007669"/>
    <property type="project" value="TreeGrafter"/>
</dbReference>
<dbReference type="Pfam" id="PF06859">
    <property type="entry name" value="Bin3"/>
    <property type="match status" value="1"/>
</dbReference>
<dbReference type="STRING" id="32264.T1K935"/>
<dbReference type="InterPro" id="IPR029063">
    <property type="entry name" value="SAM-dependent_MTases_sf"/>
</dbReference>
<dbReference type="Pfam" id="PF13649">
    <property type="entry name" value="Methyltransf_25"/>
    <property type="match status" value="1"/>
</dbReference>
<evidence type="ECO:0000256" key="3">
    <source>
        <dbReference type="ARBA" id="ARBA00022679"/>
    </source>
</evidence>
<proteinExistence type="inferred from homology"/>
<dbReference type="EC" id="2.1.1.-" evidence="6"/>
<reference evidence="10" key="1">
    <citation type="submission" date="2011-08" db="EMBL/GenBank/DDBJ databases">
        <authorList>
            <person name="Rombauts S."/>
        </authorList>
    </citation>
    <scope>NUCLEOTIDE SEQUENCE</scope>
    <source>
        <strain evidence="10">London</strain>
    </source>
</reference>
<organism evidence="9 10">
    <name type="scientific">Tetranychus urticae</name>
    <name type="common">Two-spotted spider mite</name>
    <dbReference type="NCBI Taxonomy" id="32264"/>
    <lineage>
        <taxon>Eukaryota</taxon>
        <taxon>Metazoa</taxon>
        <taxon>Ecdysozoa</taxon>
        <taxon>Arthropoda</taxon>
        <taxon>Chelicerata</taxon>
        <taxon>Arachnida</taxon>
        <taxon>Acari</taxon>
        <taxon>Acariformes</taxon>
        <taxon>Trombidiformes</taxon>
        <taxon>Prostigmata</taxon>
        <taxon>Eleutherengona</taxon>
        <taxon>Raphignathae</taxon>
        <taxon>Tetranychoidea</taxon>
        <taxon>Tetranychidae</taxon>
        <taxon>Tetranychus</taxon>
    </lineage>
</organism>
<evidence type="ECO:0000256" key="4">
    <source>
        <dbReference type="ARBA" id="ARBA00022691"/>
    </source>
</evidence>
<accession>T1K935</accession>
<evidence type="ECO:0000256" key="5">
    <source>
        <dbReference type="PROSITE-ProRule" id="PRU00848"/>
    </source>
</evidence>
<feature type="compositionally biased region" description="Polar residues" evidence="7">
    <location>
        <begin position="390"/>
        <end position="409"/>
    </location>
</feature>
<protein>
    <recommendedName>
        <fullName evidence="6">RNA methyltransferase</fullName>
        <ecNumber evidence="6">2.1.1.-</ecNumber>
    </recommendedName>
</protein>
<dbReference type="InterPro" id="IPR039772">
    <property type="entry name" value="Bin3-like"/>
</dbReference>
<feature type="compositionally biased region" description="Basic and acidic residues" evidence="7">
    <location>
        <begin position="210"/>
        <end position="229"/>
    </location>
</feature>
<dbReference type="SUPFAM" id="SSF53335">
    <property type="entry name" value="S-adenosyl-L-methionine-dependent methyltransferases"/>
    <property type="match status" value="1"/>
</dbReference>